<dbReference type="EMBL" id="JAOPKZ010000005">
    <property type="protein sequence ID" value="MCU5745767.1"/>
    <property type="molecule type" value="Genomic_DNA"/>
</dbReference>
<evidence type="ECO:0000313" key="1">
    <source>
        <dbReference type="EMBL" id="MCU5745767.1"/>
    </source>
</evidence>
<dbReference type="RefSeq" id="WP_262855163.1">
    <property type="nucleotide sequence ID" value="NZ_JAOPKZ010000005.1"/>
</dbReference>
<comment type="caution">
    <text evidence="1">The sequence shown here is derived from an EMBL/GenBank/DDBJ whole genome shotgun (WGS) entry which is preliminary data.</text>
</comment>
<organism evidence="1 2">
    <name type="scientific">Staphylococcus marylandisciuri</name>
    <dbReference type="NCBI Taxonomy" id="2981529"/>
    <lineage>
        <taxon>Bacteria</taxon>
        <taxon>Bacillati</taxon>
        <taxon>Bacillota</taxon>
        <taxon>Bacilli</taxon>
        <taxon>Bacillales</taxon>
        <taxon>Staphylococcaceae</taxon>
        <taxon>Staphylococcus</taxon>
    </lineage>
</organism>
<gene>
    <name evidence="1" type="ORF">N9R04_03395</name>
</gene>
<name>A0ABT2QP74_9STAP</name>
<accession>A0ABT2QP74</accession>
<keyword evidence="2" id="KW-1185">Reference proteome</keyword>
<reference evidence="1 2" key="1">
    <citation type="journal article" date="2023" name="Int. J. Syst. Evol. Microbiol.">
        <title>Streptococcus sciuri sp. nov., Staphylococcus marylandisciuri sp. nov. and Staphylococcus americanisciuri sp. nov., isolated from faeces of eastern grey squirrel (Sciurus carolinensis).</title>
        <authorList>
            <person name="Volokhov D.V."/>
            <person name="Zagorodnyaya T.A."/>
            <person name="Furtak V.A."/>
            <person name="Nattanmai G."/>
            <person name="Randall L."/>
            <person name="Jose S."/>
            <person name="Gao Y."/>
            <person name="Eisenberg T."/>
            <person name="Delmonte P."/>
            <person name="Blom J."/>
            <person name="Mitchell K.K."/>
        </authorList>
    </citation>
    <scope>NUCLEOTIDE SEQUENCE [LARGE SCALE GENOMIC DNA]</scope>
    <source>
        <strain evidence="1 2">SQ8-PEA</strain>
    </source>
</reference>
<dbReference type="Proteomes" id="UP001209553">
    <property type="component" value="Unassembled WGS sequence"/>
</dbReference>
<proteinExistence type="predicted"/>
<sequence>MTDNVKKKGSSVVMKNNCVYVRKVGQLSSTKGMIELNTNRLKYIITNAEEIFSA</sequence>
<protein>
    <submittedName>
        <fullName evidence="1">Uncharacterized protein</fullName>
    </submittedName>
</protein>
<evidence type="ECO:0000313" key="2">
    <source>
        <dbReference type="Proteomes" id="UP001209553"/>
    </source>
</evidence>